<accession>B4FYJ3</accession>
<protein>
    <submittedName>
        <fullName evidence="1">Uncharacterized protein</fullName>
    </submittedName>
</protein>
<sequence>MTPPAPRSNTNIQSYINLAFDVDDDSASVSSNDFIAANTSLEEYLKGRWSRSSSFD</sequence>
<evidence type="ECO:0000313" key="1">
    <source>
        <dbReference type="EMBL" id="ACF87186.1"/>
    </source>
</evidence>
<dbReference type="AlphaFoldDB" id="B4FYJ3"/>
<proteinExistence type="evidence at transcript level"/>
<name>B4FYJ3_MAIZE</name>
<organism evidence="1">
    <name type="scientific">Zea mays</name>
    <name type="common">Maize</name>
    <dbReference type="NCBI Taxonomy" id="4577"/>
    <lineage>
        <taxon>Eukaryota</taxon>
        <taxon>Viridiplantae</taxon>
        <taxon>Streptophyta</taxon>
        <taxon>Embryophyta</taxon>
        <taxon>Tracheophyta</taxon>
        <taxon>Spermatophyta</taxon>
        <taxon>Magnoliopsida</taxon>
        <taxon>Liliopsida</taxon>
        <taxon>Poales</taxon>
        <taxon>Poaceae</taxon>
        <taxon>PACMAD clade</taxon>
        <taxon>Panicoideae</taxon>
        <taxon>Andropogonodae</taxon>
        <taxon>Andropogoneae</taxon>
        <taxon>Tripsacinae</taxon>
        <taxon>Zea</taxon>
    </lineage>
</organism>
<dbReference type="EMBL" id="BT042181">
    <property type="protein sequence ID" value="ACF87186.1"/>
    <property type="molecule type" value="mRNA"/>
</dbReference>
<reference evidence="1" key="1">
    <citation type="journal article" date="2009" name="PLoS Genet.">
        <title>Sequencing, mapping, and analysis of 27,455 maize full-length cDNAs.</title>
        <authorList>
            <person name="Soderlund C."/>
            <person name="Descour A."/>
            <person name="Kudrna D."/>
            <person name="Bomhoff M."/>
            <person name="Boyd L."/>
            <person name="Currie J."/>
            <person name="Angelova A."/>
            <person name="Collura K."/>
            <person name="Wissotski M."/>
            <person name="Ashley E."/>
            <person name="Morrow D."/>
            <person name="Fernandes J."/>
            <person name="Walbot V."/>
            <person name="Yu Y."/>
        </authorList>
    </citation>
    <scope>NUCLEOTIDE SEQUENCE</scope>
    <source>
        <strain evidence="1">B73</strain>
    </source>
</reference>